<evidence type="ECO:0000313" key="6">
    <source>
        <dbReference type="EMBL" id="CRG87843.1"/>
    </source>
</evidence>
<evidence type="ECO:0000256" key="1">
    <source>
        <dbReference type="ARBA" id="ARBA00022441"/>
    </source>
</evidence>
<evidence type="ECO:0000256" key="2">
    <source>
        <dbReference type="ARBA" id="ARBA00022737"/>
    </source>
</evidence>
<evidence type="ECO:0000256" key="5">
    <source>
        <dbReference type="SAM" id="SignalP"/>
    </source>
</evidence>
<reference evidence="6" key="1">
    <citation type="submission" date="2015-04" db="EMBL/GenBank/DDBJ databases">
        <authorList>
            <person name="Syromyatnikov M.Y."/>
            <person name="Popov V.N."/>
        </authorList>
    </citation>
    <scope>NUCLEOTIDE SEQUENCE [LARGE SCALE GENOMIC DNA]</scope>
    <source>
        <strain evidence="6">WF-38-12</strain>
    </source>
</reference>
<keyword evidence="4" id="KW-0812">Transmembrane</keyword>
<keyword evidence="1" id="KW-0880">Kelch repeat</keyword>
<dbReference type="PANTHER" id="PTHR46228">
    <property type="entry name" value="KELCH DOMAIN-CONTAINING PROTEIN"/>
    <property type="match status" value="1"/>
</dbReference>
<evidence type="ECO:0000256" key="4">
    <source>
        <dbReference type="SAM" id="Phobius"/>
    </source>
</evidence>
<dbReference type="STRING" id="28573.A0A0U1LWR3"/>
<dbReference type="Proteomes" id="UP000054383">
    <property type="component" value="Unassembled WGS sequence"/>
</dbReference>
<evidence type="ECO:0000256" key="3">
    <source>
        <dbReference type="SAM" id="MobiDB-lite"/>
    </source>
</evidence>
<dbReference type="InterPro" id="IPR011043">
    <property type="entry name" value="Gal_Oxase/kelch_b-propeller"/>
</dbReference>
<keyword evidence="5" id="KW-0732">Signal</keyword>
<accession>A0A0U1LWR3</accession>
<feature type="chain" id="PRO_5006711323" evidence="5">
    <location>
        <begin position="18"/>
        <end position="747"/>
    </location>
</feature>
<name>A0A0U1LWR3_TALIS</name>
<dbReference type="PANTHER" id="PTHR46228:SF2">
    <property type="entry name" value="KELCH REPEAT PROTEIN (AFU_ORTHOLOGUE AFUA_4G14350)"/>
    <property type="match status" value="1"/>
</dbReference>
<feature type="signal peptide" evidence="5">
    <location>
        <begin position="1"/>
        <end position="17"/>
    </location>
</feature>
<dbReference type="AlphaFoldDB" id="A0A0U1LWR3"/>
<dbReference type="InterPro" id="IPR015915">
    <property type="entry name" value="Kelch-typ_b-propeller"/>
</dbReference>
<sequence>MRLSLAGFVVVVGRVSATPWEPEIWQNVSMCNWAEARANIIRDTVYVDGGNLWWEPGLTDGQLGTPKKDNNANGATYALALGQPFNQSSNLTALFQQMPSPGGQASNLAPNYVDGAMFATEDEFILYGGLLSNTVSSSPPGDDVALSYEAYPTGSDSQPKFVDTNLPDGITRYVTNGAAISSLSEKLGFYFSGMRATNWSSIASDDPGSANTLADTLITVNMSTVGHETWSNRSLGDIPARANAEIQWLPVADQGVLVAVGGVINPVALTTEQALNKSQIAASEATSPTFMKTASVYDVATETWYQQNTTGNVPPQLTLFCSALAIAEDRSSFNIYIYGGYDGLQSNNTPSDDVYILSVPQFVWTHAYTGGIYQGDPYTCLDRIVEVFNLNTLSFQNSYDPRVWDEYRVPDAVTANIGGNENGSATMLSPESWGDEQLSSIFSTQYTKAIPTYYPYPLQSPNSTSTSSPTVAPTVSVGNGGGGLPTWVAPVLGVVLGLIVVAAATIIFLLWWRKKGSKNWGASDTQGSTSGLKGFVLRWLHGTAGQEGRSSKGPTELQVDDDATTVVSSARNDRHISEVDSYDVHEMADRHMPRFEMPTDYNHSRDWSRSSWSQPEISPPLVSPNIGELMERDPLDSNSTLPTPASAVGPPTMRPTQSRTRRISDRSDGTSISELDASDSGRPPHSRQLSDNSISDVGASDGNSVQTSSGMERRPQSPGAGHIQTVHEVEEPNGVNTVRGQGPSELG</sequence>
<dbReference type="EMBL" id="CVMT01000003">
    <property type="protein sequence ID" value="CRG87843.1"/>
    <property type="molecule type" value="Genomic_DNA"/>
</dbReference>
<keyword evidence="7" id="KW-1185">Reference proteome</keyword>
<feature type="compositionally biased region" description="Polar residues" evidence="3">
    <location>
        <begin position="687"/>
        <end position="710"/>
    </location>
</feature>
<gene>
    <name evidence="6" type="ORF">PISL3812_04864</name>
</gene>
<dbReference type="SUPFAM" id="SSF50965">
    <property type="entry name" value="Galactose oxidase, central domain"/>
    <property type="match status" value="1"/>
</dbReference>
<keyword evidence="4" id="KW-1133">Transmembrane helix</keyword>
<feature type="transmembrane region" description="Helical" evidence="4">
    <location>
        <begin position="487"/>
        <end position="512"/>
    </location>
</feature>
<keyword evidence="2" id="KW-0677">Repeat</keyword>
<organism evidence="6 7">
    <name type="scientific">Talaromyces islandicus</name>
    <name type="common">Penicillium islandicum</name>
    <dbReference type="NCBI Taxonomy" id="28573"/>
    <lineage>
        <taxon>Eukaryota</taxon>
        <taxon>Fungi</taxon>
        <taxon>Dikarya</taxon>
        <taxon>Ascomycota</taxon>
        <taxon>Pezizomycotina</taxon>
        <taxon>Eurotiomycetes</taxon>
        <taxon>Eurotiomycetidae</taxon>
        <taxon>Eurotiales</taxon>
        <taxon>Trichocomaceae</taxon>
        <taxon>Talaromyces</taxon>
        <taxon>Talaromyces sect. Islandici</taxon>
    </lineage>
</organism>
<dbReference type="OMA" id="ANDAEWF"/>
<evidence type="ECO:0000313" key="7">
    <source>
        <dbReference type="Proteomes" id="UP000054383"/>
    </source>
</evidence>
<dbReference type="OrthoDB" id="540004at2759"/>
<keyword evidence="4" id="KW-0472">Membrane</keyword>
<feature type="region of interest" description="Disordered" evidence="3">
    <location>
        <begin position="602"/>
        <end position="747"/>
    </location>
</feature>
<dbReference type="Gene3D" id="2.120.10.80">
    <property type="entry name" value="Kelch-type beta propeller"/>
    <property type="match status" value="1"/>
</dbReference>
<protein>
    <submittedName>
        <fullName evidence="6">Cytochrome c oxidase subunit 1</fullName>
    </submittedName>
</protein>
<proteinExistence type="predicted"/>